<feature type="transmembrane region" description="Helical" evidence="1">
    <location>
        <begin position="382"/>
        <end position="401"/>
    </location>
</feature>
<keyword evidence="1" id="KW-1133">Transmembrane helix</keyword>
<accession>A0A7K2J0E2</accession>
<name>A0A7K2J0E2_9ACTN</name>
<dbReference type="PANTHER" id="PTHR11102:SF160">
    <property type="entry name" value="ERAD-ASSOCIATED E3 UBIQUITIN-PROTEIN LIGASE COMPONENT HRD3"/>
    <property type="match status" value="1"/>
</dbReference>
<dbReference type="AlphaFoldDB" id="A0A7K2J0E2"/>
<dbReference type="InterPro" id="IPR050767">
    <property type="entry name" value="Sel1_AlgK"/>
</dbReference>
<dbReference type="Gene3D" id="1.25.40.10">
    <property type="entry name" value="Tetratricopeptide repeat domain"/>
    <property type="match status" value="2"/>
</dbReference>
<evidence type="ECO:0000256" key="1">
    <source>
        <dbReference type="SAM" id="Phobius"/>
    </source>
</evidence>
<evidence type="ECO:0000313" key="2">
    <source>
        <dbReference type="EMBL" id="MYR35495.1"/>
    </source>
</evidence>
<dbReference type="RefSeq" id="WP_161112117.1">
    <property type="nucleotide sequence ID" value="NZ_WWHY01000001.1"/>
</dbReference>
<protein>
    <recommendedName>
        <fullName evidence="4">Sel1 repeat family protein</fullName>
    </recommendedName>
</protein>
<organism evidence="2 3">
    <name type="scientific">Nocardiopsis alba</name>
    <dbReference type="NCBI Taxonomy" id="53437"/>
    <lineage>
        <taxon>Bacteria</taxon>
        <taxon>Bacillati</taxon>
        <taxon>Actinomycetota</taxon>
        <taxon>Actinomycetes</taxon>
        <taxon>Streptosporangiales</taxon>
        <taxon>Nocardiopsidaceae</taxon>
        <taxon>Nocardiopsis</taxon>
    </lineage>
</organism>
<sequence>MEQENSGAIAALGLLLMRTGREDEVGELFARASTEGSFACLRLGMGRDWAVLLADPRKAELEFRRTHVLAHMEAVSGANADILCVRPNTSDEDEYLRRRVNQGDVYAALSLAGLEPESPPPADGIYGRAIATGKSGDNIRAAELVRSAAESGDARARSILIIALLQQGMVRQALPFLRVQVQEGNEDDIPRLAETLSVTGHEEEAERYTGGLGAQEGEEAYGQGLYFHRSLGYLLRGRSKKKLAMARKLSPLDESEAKELGLAYYRYAARLGHTKAAVEAADLLEKTGEREQAAEYRRQAADAGHRSSSYRYALWADSQGRPRTAEQYFRRAADAGHSEAIRRLRRLLVASGRRAEAKVYRRQAAIEARRQRRLAASPSQKVAWTLLILGSCGFLAWVPFLYLTVRRGRGEDWLLFSSSGGLTLMTVVGMVAGQLPPALALVLQAIVGGGSLLNLLVFVFDPRDD</sequence>
<reference evidence="2 3" key="1">
    <citation type="journal article" date="2019" name="Nat. Commun.">
        <title>The antimicrobial potential of Streptomyces from insect microbiomes.</title>
        <authorList>
            <person name="Chevrette M.G."/>
            <person name="Carlson C.M."/>
            <person name="Ortega H.E."/>
            <person name="Thomas C."/>
            <person name="Ananiev G.E."/>
            <person name="Barns K.J."/>
            <person name="Book A.J."/>
            <person name="Cagnazzo J."/>
            <person name="Carlos C."/>
            <person name="Flanigan W."/>
            <person name="Grubbs K.J."/>
            <person name="Horn H.A."/>
            <person name="Hoffmann F.M."/>
            <person name="Klassen J.L."/>
            <person name="Knack J.J."/>
            <person name="Lewin G.R."/>
            <person name="McDonald B.R."/>
            <person name="Muller L."/>
            <person name="Melo W.G.P."/>
            <person name="Pinto-Tomas A.A."/>
            <person name="Schmitz A."/>
            <person name="Wendt-Pienkowski E."/>
            <person name="Wildman S."/>
            <person name="Zhao M."/>
            <person name="Zhang F."/>
            <person name="Bugni T.S."/>
            <person name="Andes D.R."/>
            <person name="Pupo M.T."/>
            <person name="Currie C.R."/>
        </authorList>
    </citation>
    <scope>NUCLEOTIDE SEQUENCE [LARGE SCALE GENOMIC DNA]</scope>
    <source>
        <strain evidence="2 3">SID5840</strain>
    </source>
</reference>
<gene>
    <name evidence="2" type="ORF">GTW20_25340</name>
</gene>
<evidence type="ECO:0000313" key="3">
    <source>
        <dbReference type="Proteomes" id="UP000467124"/>
    </source>
</evidence>
<feature type="transmembrane region" description="Helical" evidence="1">
    <location>
        <begin position="413"/>
        <end position="432"/>
    </location>
</feature>
<feature type="transmembrane region" description="Helical" evidence="1">
    <location>
        <begin position="438"/>
        <end position="460"/>
    </location>
</feature>
<proteinExistence type="predicted"/>
<comment type="caution">
    <text evidence="2">The sequence shown here is derived from an EMBL/GenBank/DDBJ whole genome shotgun (WGS) entry which is preliminary data.</text>
</comment>
<dbReference type="SUPFAM" id="SSF81901">
    <property type="entry name" value="HCP-like"/>
    <property type="match status" value="1"/>
</dbReference>
<evidence type="ECO:0008006" key="4">
    <source>
        <dbReference type="Google" id="ProtNLM"/>
    </source>
</evidence>
<keyword evidence="1" id="KW-0472">Membrane</keyword>
<dbReference type="EMBL" id="WWHY01000001">
    <property type="protein sequence ID" value="MYR35495.1"/>
    <property type="molecule type" value="Genomic_DNA"/>
</dbReference>
<dbReference type="PANTHER" id="PTHR11102">
    <property type="entry name" value="SEL-1-LIKE PROTEIN"/>
    <property type="match status" value="1"/>
</dbReference>
<dbReference type="InterPro" id="IPR011990">
    <property type="entry name" value="TPR-like_helical_dom_sf"/>
</dbReference>
<dbReference type="Proteomes" id="UP000467124">
    <property type="component" value="Unassembled WGS sequence"/>
</dbReference>
<keyword evidence="1" id="KW-0812">Transmembrane</keyword>